<evidence type="ECO:0000313" key="3">
    <source>
        <dbReference type="Proteomes" id="UP000756710"/>
    </source>
</evidence>
<sequence>MKVILDPQTDFECQKISTGHREHYRWNWPAKVNQVKGC</sequence>
<reference evidence="2 3" key="2">
    <citation type="submission" date="2021-03" db="EMBL/GenBank/DDBJ databases">
        <title>Genomic Encyclopedia of Type Strains, Phase IV (KMG-IV): sequencing the most valuable type-strain genomes for metagenomic binning, comparative biology and taxonomic classification.</title>
        <authorList>
            <person name="Goeker M."/>
        </authorList>
    </citation>
    <scope>NUCLEOTIDE SEQUENCE [LARGE SCALE GENOMIC DNA]</scope>
    <source>
        <strain evidence="2 3">DSM 41954</strain>
    </source>
</reference>
<dbReference type="EMBL" id="LK022848">
    <property type="protein sequence ID" value="CDR08525.1"/>
    <property type="molecule type" value="Genomic_DNA"/>
</dbReference>
<dbReference type="Proteomes" id="UP000756710">
    <property type="component" value="Unassembled WGS sequence"/>
</dbReference>
<gene>
    <name evidence="2" type="ORF">J2Z30_007761</name>
    <name evidence="1" type="ORF">SIRAN5184</name>
</gene>
<dbReference type="HOGENOM" id="CLU_3333583_0_0_11"/>
<dbReference type="EMBL" id="JAGGLR010000026">
    <property type="protein sequence ID" value="MBP2066705.1"/>
    <property type="molecule type" value="Genomic_DNA"/>
</dbReference>
<dbReference type="AlphaFoldDB" id="A0A060ZQW8"/>
<organism evidence="1">
    <name type="scientific">Streptomyces iranensis</name>
    <dbReference type="NCBI Taxonomy" id="576784"/>
    <lineage>
        <taxon>Bacteria</taxon>
        <taxon>Bacillati</taxon>
        <taxon>Actinomycetota</taxon>
        <taxon>Actinomycetes</taxon>
        <taxon>Kitasatosporales</taxon>
        <taxon>Streptomycetaceae</taxon>
        <taxon>Streptomyces</taxon>
        <taxon>Streptomyces violaceusniger group</taxon>
    </lineage>
</organism>
<evidence type="ECO:0000313" key="2">
    <source>
        <dbReference type="EMBL" id="MBP2066705.1"/>
    </source>
</evidence>
<evidence type="ECO:0000313" key="1">
    <source>
        <dbReference type="EMBL" id="CDR08525.1"/>
    </source>
</evidence>
<proteinExistence type="predicted"/>
<keyword evidence="3" id="KW-1185">Reference proteome</keyword>
<reference evidence="1" key="1">
    <citation type="submission" date="2014-05" db="EMBL/GenBank/DDBJ databases">
        <authorList>
            <person name="Horn Fabian"/>
        </authorList>
    </citation>
    <scope>NUCLEOTIDE SEQUENCE</scope>
</reference>
<name>A0A060ZQW8_9ACTN</name>
<protein>
    <submittedName>
        <fullName evidence="1">Uncharacterized protein</fullName>
    </submittedName>
</protein>
<accession>A0A060ZQW8</accession>